<comment type="caution">
    <text evidence="1">The sequence shown here is derived from an EMBL/GenBank/DDBJ whole genome shotgun (WGS) entry which is preliminary data.</text>
</comment>
<dbReference type="RefSeq" id="WP_390254105.1">
    <property type="nucleotide sequence ID" value="NZ_JBHSDT010000008.1"/>
</dbReference>
<dbReference type="Pfam" id="PF10720">
    <property type="entry name" value="DUF2515"/>
    <property type="match status" value="1"/>
</dbReference>
<sequence length="378" mass="45130">MREGGLIFYQKKLTPELKSLKKALKKKPQTYNPLDFTYTEKKIISHIEKETEKNNLNNITRTNAYLQFFHEYPEIEWTFLAHMVSRNAGWNMTDLKGSFLSRLLSLEQQRYFFSFLERSNWLIFQDAYPQLLLYKECKKREENYFHLLSHFGVSYFMDVLWNDYLQNKSNPIITVALIINEQNYIENRVVHHPEYYATLMESIEFKLQELLELNQILFPYYLKDEINVTGLPVHHFASLEERILLGKQLYYLLFDPQYFGKILDFATNQPHTGSRKDFNPQLFNHIIEESAYERFQARLENCQLIAGSKKIYSPRLKDAWQNVQQKPAEKGDWYKDWKVINYLKPVVPKDTTVDIYNEYCEGLKKLELAVLAKNAFNK</sequence>
<protein>
    <submittedName>
        <fullName evidence="1">DUF2515 family protein</fullName>
    </submittedName>
</protein>
<gene>
    <name evidence="1" type="ORF">ACFOY7_13730</name>
</gene>
<dbReference type="Proteomes" id="UP001595882">
    <property type="component" value="Unassembled WGS sequence"/>
</dbReference>
<dbReference type="InterPro" id="IPR019658">
    <property type="entry name" value="DUF2515"/>
</dbReference>
<dbReference type="EMBL" id="JBHSDT010000008">
    <property type="protein sequence ID" value="MFC4404129.1"/>
    <property type="molecule type" value="Genomic_DNA"/>
</dbReference>
<reference evidence="2" key="1">
    <citation type="journal article" date="2019" name="Int. J. Syst. Evol. Microbiol.">
        <title>The Global Catalogue of Microorganisms (GCM) 10K type strain sequencing project: providing services to taxonomists for standard genome sequencing and annotation.</title>
        <authorList>
            <consortium name="The Broad Institute Genomics Platform"/>
            <consortium name="The Broad Institute Genome Sequencing Center for Infectious Disease"/>
            <person name="Wu L."/>
            <person name="Ma J."/>
        </authorList>
    </citation>
    <scope>NUCLEOTIDE SEQUENCE [LARGE SCALE GENOMIC DNA]</scope>
    <source>
        <strain evidence="2">CCUG 37865</strain>
    </source>
</reference>
<accession>A0ABV8WYW2</accession>
<name>A0ABV8WYW2_9BACI</name>
<proteinExistence type="predicted"/>
<evidence type="ECO:0000313" key="2">
    <source>
        <dbReference type="Proteomes" id="UP001595882"/>
    </source>
</evidence>
<keyword evidence="2" id="KW-1185">Reference proteome</keyword>
<evidence type="ECO:0000313" key="1">
    <source>
        <dbReference type="EMBL" id="MFC4404129.1"/>
    </source>
</evidence>
<organism evidence="1 2">
    <name type="scientific">Gracilibacillus xinjiangensis</name>
    <dbReference type="NCBI Taxonomy" id="1193282"/>
    <lineage>
        <taxon>Bacteria</taxon>
        <taxon>Bacillati</taxon>
        <taxon>Bacillota</taxon>
        <taxon>Bacilli</taxon>
        <taxon>Bacillales</taxon>
        <taxon>Bacillaceae</taxon>
        <taxon>Gracilibacillus</taxon>
    </lineage>
</organism>